<organism evidence="1 2">
    <name type="scientific">Candidatus Nitrospira nitrificans</name>
    <dbReference type="NCBI Taxonomy" id="1742973"/>
    <lineage>
        <taxon>Bacteria</taxon>
        <taxon>Pseudomonadati</taxon>
        <taxon>Nitrospirota</taxon>
        <taxon>Nitrospiria</taxon>
        <taxon>Nitrospirales</taxon>
        <taxon>Nitrospiraceae</taxon>
        <taxon>Nitrospira</taxon>
    </lineage>
</organism>
<dbReference type="RefSeq" id="WP_139077411.1">
    <property type="nucleotide sequence ID" value="NZ_CZPZ01000031.1"/>
</dbReference>
<keyword evidence="2" id="KW-1185">Reference proteome</keyword>
<gene>
    <name evidence="1" type="ORF">COMA2_40271</name>
</gene>
<name>A0A0S4LQK5_9BACT</name>
<dbReference type="AlphaFoldDB" id="A0A0S4LQK5"/>
<evidence type="ECO:0000313" key="2">
    <source>
        <dbReference type="Proteomes" id="UP000198736"/>
    </source>
</evidence>
<protein>
    <submittedName>
        <fullName evidence="1">Uncharacterized protein</fullName>
    </submittedName>
</protein>
<sequence length="111" mass="12210">MRRVVLLELLPDMVLARPVTNANGLPIVAAGTILDAAIIERLRQMELASVYVEGDALDSGGKTLAELEAELEHRFRKVAQDPIQQLILRTLRTHVRATHGMASVTEESRAT</sequence>
<dbReference type="OrthoDB" id="9799356at2"/>
<dbReference type="EMBL" id="CZPZ01000031">
    <property type="protein sequence ID" value="CUS38246.1"/>
    <property type="molecule type" value="Genomic_DNA"/>
</dbReference>
<accession>A0A0S4LQK5</accession>
<evidence type="ECO:0000313" key="1">
    <source>
        <dbReference type="EMBL" id="CUS38246.1"/>
    </source>
</evidence>
<dbReference type="Proteomes" id="UP000198736">
    <property type="component" value="Unassembled WGS sequence"/>
</dbReference>
<reference evidence="2" key="1">
    <citation type="submission" date="2015-10" db="EMBL/GenBank/DDBJ databases">
        <authorList>
            <person name="Luecker S."/>
            <person name="Luecker S."/>
        </authorList>
    </citation>
    <scope>NUCLEOTIDE SEQUENCE [LARGE SCALE GENOMIC DNA]</scope>
</reference>
<dbReference type="STRING" id="1742973.COMA2_40271"/>
<proteinExistence type="predicted"/>